<evidence type="ECO:0000313" key="4">
    <source>
        <dbReference type="EMBL" id="RHM42543.1"/>
    </source>
</evidence>
<evidence type="ECO:0000256" key="1">
    <source>
        <dbReference type="SAM" id="Phobius"/>
    </source>
</evidence>
<dbReference type="FunFam" id="2.60.120.1440:FF:000001">
    <property type="entry name" value="Putative anti-sigma factor"/>
    <property type="match status" value="1"/>
</dbReference>
<reference evidence="4 5" key="1">
    <citation type="submission" date="2018-08" db="EMBL/GenBank/DDBJ databases">
        <title>A genome reference for cultivated species of the human gut microbiota.</title>
        <authorList>
            <person name="Zou Y."/>
            <person name="Xue W."/>
            <person name="Luo G."/>
        </authorList>
    </citation>
    <scope>NUCLEOTIDE SEQUENCE [LARGE SCALE GENOMIC DNA]</scope>
    <source>
        <strain evidence="4 5">AF34-33</strain>
    </source>
</reference>
<dbReference type="PANTHER" id="PTHR30273:SF2">
    <property type="entry name" value="PROTEIN FECR"/>
    <property type="match status" value="1"/>
</dbReference>
<dbReference type="InterPro" id="IPR012373">
    <property type="entry name" value="Ferrdict_sens_TM"/>
</dbReference>
<dbReference type="InterPro" id="IPR006860">
    <property type="entry name" value="FecR"/>
</dbReference>
<feature type="domain" description="Protein FecR C-terminal" evidence="3">
    <location>
        <begin position="315"/>
        <end position="384"/>
    </location>
</feature>
<dbReference type="Proteomes" id="UP000286038">
    <property type="component" value="Unassembled WGS sequence"/>
</dbReference>
<organism evidence="4 5">
    <name type="scientific">Butyricimonas virosa</name>
    <dbReference type="NCBI Taxonomy" id="544645"/>
    <lineage>
        <taxon>Bacteria</taxon>
        <taxon>Pseudomonadati</taxon>
        <taxon>Bacteroidota</taxon>
        <taxon>Bacteroidia</taxon>
        <taxon>Bacteroidales</taxon>
        <taxon>Odoribacteraceae</taxon>
        <taxon>Butyricimonas</taxon>
    </lineage>
</organism>
<keyword evidence="1" id="KW-1133">Transmembrane helix</keyword>
<dbReference type="AlphaFoldDB" id="A0A415QH71"/>
<dbReference type="EMBL" id="QRPV01000012">
    <property type="protein sequence ID" value="RHM42543.1"/>
    <property type="molecule type" value="Genomic_DNA"/>
</dbReference>
<dbReference type="InterPro" id="IPR032508">
    <property type="entry name" value="FecR_C"/>
</dbReference>
<dbReference type="GO" id="GO:0016989">
    <property type="term" value="F:sigma factor antagonist activity"/>
    <property type="evidence" value="ECO:0007669"/>
    <property type="project" value="TreeGrafter"/>
</dbReference>
<evidence type="ECO:0000259" key="3">
    <source>
        <dbReference type="Pfam" id="PF16344"/>
    </source>
</evidence>
<keyword evidence="1" id="KW-0812">Transmembrane</keyword>
<keyword evidence="1" id="KW-0472">Membrane</keyword>
<dbReference type="Gene3D" id="2.60.120.1440">
    <property type="match status" value="1"/>
</dbReference>
<name>A0A415QH71_9BACT</name>
<accession>A0A415QH71</accession>
<feature type="domain" description="FecR protein" evidence="2">
    <location>
        <begin position="179"/>
        <end position="273"/>
    </location>
</feature>
<dbReference type="RefSeq" id="WP_118450197.1">
    <property type="nucleotide sequence ID" value="NZ_CABJDM010000012.1"/>
</dbReference>
<proteinExistence type="predicted"/>
<dbReference type="Gene3D" id="3.55.50.30">
    <property type="match status" value="1"/>
</dbReference>
<protein>
    <submittedName>
        <fullName evidence="4">DUF4974 domain-containing protein</fullName>
    </submittedName>
</protein>
<dbReference type="Pfam" id="PF16344">
    <property type="entry name" value="FecR_C"/>
    <property type="match status" value="1"/>
</dbReference>
<gene>
    <name evidence="4" type="ORF">DWZ68_11120</name>
</gene>
<feature type="transmembrane region" description="Helical" evidence="1">
    <location>
        <begin position="85"/>
        <end position="103"/>
    </location>
</feature>
<evidence type="ECO:0000313" key="5">
    <source>
        <dbReference type="Proteomes" id="UP000286038"/>
    </source>
</evidence>
<evidence type="ECO:0000259" key="2">
    <source>
        <dbReference type="Pfam" id="PF04773"/>
    </source>
</evidence>
<dbReference type="PANTHER" id="PTHR30273">
    <property type="entry name" value="PERIPLASMIC SIGNAL SENSOR AND SIGMA FACTOR ACTIVATOR FECR-RELATED"/>
    <property type="match status" value="1"/>
</dbReference>
<sequence length="387" mass="44272">MTKKYIRIAELIYKDKIGELTEREKNELLAWLEESDFNRQIFDELAKGSSLSRSYDEYRNIHREQVWSVIEQQIAPQRRRLSLQWMGYAASVIILVVAGWFIFQMSDNGDTIQEGKKVARITPGTQKAILHLDNGEQLVLADNNTVVVEDSLSGKIEQVDKSLVYQTESTVKEERFNVLEIPNGGEFQVTLADGTKVCLNAGTKLTYPIAFVGKERRVHLEGEGYFEVKRDENKPFIVEIKGMEVKVLGTSFNLRSFAADNRSTATLISGKIEVKTSLRRVELSPNQQADLLVGENKLDVREVDAAVYSAWTKGRFVFRRERLETILDDVSRWYNVTVFYEQSSAKDILFSGIMERYADISKTLEMLEKTGKVSFIIDEQKIIVRAK</sequence>
<comment type="caution">
    <text evidence="4">The sequence shown here is derived from an EMBL/GenBank/DDBJ whole genome shotgun (WGS) entry which is preliminary data.</text>
</comment>
<dbReference type="Pfam" id="PF04773">
    <property type="entry name" value="FecR"/>
    <property type="match status" value="1"/>
</dbReference>